<name>A0A6L8T8J5_9FIRM</name>
<evidence type="ECO:0000313" key="3">
    <source>
        <dbReference type="Proteomes" id="UP000473323"/>
    </source>
</evidence>
<feature type="domain" description="LicD/FKTN/FKRP nucleotidyltransferase" evidence="1">
    <location>
        <begin position="35"/>
        <end position="262"/>
    </location>
</feature>
<dbReference type="Pfam" id="PF04991">
    <property type="entry name" value="LicD"/>
    <property type="match status" value="1"/>
</dbReference>
<protein>
    <recommendedName>
        <fullName evidence="1">LicD/FKTN/FKRP nucleotidyltransferase domain-containing protein</fullName>
    </recommendedName>
</protein>
<gene>
    <name evidence="2" type="ORF">GT694_00465</name>
</gene>
<dbReference type="AlphaFoldDB" id="A0A6L8T8J5"/>
<dbReference type="InterPro" id="IPR007074">
    <property type="entry name" value="LicD/FKTN/FKRP_NTP_transf"/>
</dbReference>
<evidence type="ECO:0000313" key="2">
    <source>
        <dbReference type="EMBL" id="MZL60545.1"/>
    </source>
</evidence>
<comment type="caution">
    <text evidence="2">The sequence shown here is derived from an EMBL/GenBank/DDBJ whole genome shotgun (WGS) entry which is preliminary data.</text>
</comment>
<dbReference type="InterPro" id="IPR052942">
    <property type="entry name" value="LPS_cholinephosphotransferase"/>
</dbReference>
<reference evidence="2 3" key="1">
    <citation type="journal article" date="2019" name="Nat. Med.">
        <title>A library of human gut bacterial isolates paired with longitudinal multiomics data enables mechanistic microbiome research.</title>
        <authorList>
            <person name="Poyet M."/>
            <person name="Groussin M."/>
            <person name="Gibbons S.M."/>
            <person name="Avila-Pacheco J."/>
            <person name="Jiang X."/>
            <person name="Kearney S.M."/>
            <person name="Perrotta A.R."/>
            <person name="Berdy B."/>
            <person name="Zhao S."/>
            <person name="Lieberman T.D."/>
            <person name="Swanson P.K."/>
            <person name="Smith M."/>
            <person name="Roesemann S."/>
            <person name="Alexander J.E."/>
            <person name="Rich S.A."/>
            <person name="Livny J."/>
            <person name="Vlamakis H."/>
            <person name="Clish C."/>
            <person name="Bullock K."/>
            <person name="Deik A."/>
            <person name="Scott J."/>
            <person name="Pierce K.A."/>
            <person name="Xavier R.J."/>
            <person name="Alm E.J."/>
        </authorList>
    </citation>
    <scope>NUCLEOTIDE SEQUENCE [LARGE SCALE GENOMIC DNA]</scope>
    <source>
        <strain evidence="2 3">BIOML-A4</strain>
    </source>
</reference>
<dbReference type="Proteomes" id="UP000473323">
    <property type="component" value="Unassembled WGS sequence"/>
</dbReference>
<evidence type="ECO:0000259" key="1">
    <source>
        <dbReference type="Pfam" id="PF04991"/>
    </source>
</evidence>
<dbReference type="EMBL" id="WWVT01000001">
    <property type="protein sequence ID" value="MZL60545.1"/>
    <property type="molecule type" value="Genomic_DNA"/>
</dbReference>
<sequence>MKQKNNFQIQENFNEDLKILQACELENFKLFKKICDDNNLRYYMIGGTLIGVVRHNGFIPWDDDIDIGLPRPDYNKFLEIAPKYLPEYMEIVTKSSDPNFKCYFTRMINNKKKIYWDQGGYKAKIGVWMDIFPIDGLPDNRILRKLQVFKVLWWKMLYKFTQIDYVMTNRERSKMEWLIIKFAQITHIGKILSAEKTLDKLDKQLQKYDFDKVNYAWNFSGGHGLKEIMPKRLWDGKRTGLFEGLKVSIPENTEEHLSYIFGDYMTLPPENERVTHSIQFVED</sequence>
<dbReference type="GO" id="GO:0009100">
    <property type="term" value="P:glycoprotein metabolic process"/>
    <property type="evidence" value="ECO:0007669"/>
    <property type="project" value="UniProtKB-ARBA"/>
</dbReference>
<organism evidence="2 3">
    <name type="scientific">Blautia massiliensis</name>
    <name type="common">ex Durand et al. 2017</name>
    <dbReference type="NCBI Taxonomy" id="1737424"/>
    <lineage>
        <taxon>Bacteria</taxon>
        <taxon>Bacillati</taxon>
        <taxon>Bacillota</taxon>
        <taxon>Clostridia</taxon>
        <taxon>Lachnospirales</taxon>
        <taxon>Lachnospiraceae</taxon>
        <taxon>Blautia</taxon>
    </lineage>
</organism>
<proteinExistence type="predicted"/>
<dbReference type="PANTHER" id="PTHR43404:SF2">
    <property type="entry name" value="LIPOPOLYSACCHARIDE CHOLINEPHOSPHOTRANSFERASE LICD"/>
    <property type="match status" value="1"/>
</dbReference>
<dbReference type="RefSeq" id="WP_147603019.1">
    <property type="nucleotide sequence ID" value="NZ_JAAIUP010000008.1"/>
</dbReference>
<accession>A0A6L8T8J5</accession>
<dbReference type="PANTHER" id="PTHR43404">
    <property type="entry name" value="LIPOPOLYSACCHARIDE CHOLINEPHOSPHOTRANSFERASE LICD"/>
    <property type="match status" value="1"/>
</dbReference>